<dbReference type="InterPro" id="IPR055407">
    <property type="entry name" value="TraM_C"/>
</dbReference>
<dbReference type="Proteomes" id="UP000606600">
    <property type="component" value="Unassembled WGS sequence"/>
</dbReference>
<feature type="domain" description="Conjugative transposon TraM C-terminal" evidence="2">
    <location>
        <begin position="202"/>
        <end position="347"/>
    </location>
</feature>
<evidence type="ECO:0000313" key="3">
    <source>
        <dbReference type="EMBL" id="MBD1366561.1"/>
    </source>
</evidence>
<evidence type="ECO:0000259" key="2">
    <source>
        <dbReference type="Pfam" id="PF12508"/>
    </source>
</evidence>
<evidence type="ECO:0000256" key="1">
    <source>
        <dbReference type="SAM" id="Phobius"/>
    </source>
</evidence>
<reference evidence="3 4" key="1">
    <citation type="submission" date="2020-09" db="EMBL/GenBank/DDBJ databases">
        <title>Novel species of Mucilaginibacter isolated from a glacier on the Tibetan Plateau.</title>
        <authorList>
            <person name="Liu Q."/>
            <person name="Xin Y.-H."/>
        </authorList>
    </citation>
    <scope>NUCLEOTIDE SEQUENCE [LARGE SCALE GENOMIC DNA]</scope>
    <source>
        <strain evidence="3 4">ZT4R22</strain>
    </source>
</reference>
<gene>
    <name evidence="3" type="ORF">IDJ77_22295</name>
</gene>
<protein>
    <submittedName>
        <fullName evidence="3">Conjugative transposon protein TraM</fullName>
    </submittedName>
</protein>
<keyword evidence="1" id="KW-0472">Membrane</keyword>
<name>A0ABR7WW95_9SPHI</name>
<feature type="transmembrane region" description="Helical" evidence="1">
    <location>
        <begin position="12"/>
        <end position="31"/>
    </location>
</feature>
<comment type="caution">
    <text evidence="3">The sequence shown here is derived from an EMBL/GenBank/DDBJ whole genome shotgun (WGS) entry which is preliminary data.</text>
</comment>
<accession>A0ABR7WW95</accession>
<organism evidence="3 4">
    <name type="scientific">Mucilaginibacter pankratovii</name>
    <dbReference type="NCBI Taxonomy" id="2772110"/>
    <lineage>
        <taxon>Bacteria</taxon>
        <taxon>Pseudomonadati</taxon>
        <taxon>Bacteroidota</taxon>
        <taxon>Sphingobacteriia</taxon>
        <taxon>Sphingobacteriales</taxon>
        <taxon>Sphingobacteriaceae</taxon>
        <taxon>Mucilaginibacter</taxon>
    </lineage>
</organism>
<dbReference type="Pfam" id="PF12508">
    <property type="entry name" value="Transposon_TraM"/>
    <property type="match status" value="1"/>
</dbReference>
<sequence length="355" mass="37954">MTQNQRVDKRKILLFLPLLLSPFLALGFYALGGGKGVTGNGVAVSKGINTELPGAQFKKAEPADKMDIYNQADRDSVRTGGNEIADVAGRLGFNPADDPQTKQINEKLAAINKQIAAPAVPAATSYAPVQAPAAPDVSVSKDVAKLEAMMKNMQQQNSGEDPEMKQLNGMMDKILQIQNPELVRQSLKREHVAAPDSLFKAIPAVISRDQKVTDGAVVELRLLDTVIVNGQVIPKNHKLYGLASISNQRLNLEIRNVGLGTSIIPVNFTVFDAKDAMIGINAPEAELGGAVGTGSSNALQSMQFLSMDQTLGVQAAGAGIEAAKGLLSKKVKRIKVKLKAGYPLLLRDNTRKNQQ</sequence>
<evidence type="ECO:0000313" key="4">
    <source>
        <dbReference type="Proteomes" id="UP000606600"/>
    </source>
</evidence>
<keyword evidence="4" id="KW-1185">Reference proteome</keyword>
<dbReference type="EMBL" id="JACWMY010000013">
    <property type="protein sequence ID" value="MBD1366561.1"/>
    <property type="molecule type" value="Genomic_DNA"/>
</dbReference>
<keyword evidence="1" id="KW-1133">Transmembrane helix</keyword>
<keyword evidence="1" id="KW-0812">Transmembrane</keyword>
<proteinExistence type="predicted"/>